<reference evidence="2 4" key="1">
    <citation type="journal article" date="2014" name="BMC Genomics">
        <title>Genome sequence of Anopheles sinensis provides insight into genetics basis of mosquito competence for malaria parasites.</title>
        <authorList>
            <person name="Zhou D."/>
            <person name="Zhang D."/>
            <person name="Ding G."/>
            <person name="Shi L."/>
            <person name="Hou Q."/>
            <person name="Ye Y."/>
            <person name="Xu Y."/>
            <person name="Zhou H."/>
            <person name="Xiong C."/>
            <person name="Li S."/>
            <person name="Yu J."/>
            <person name="Hong S."/>
            <person name="Yu X."/>
            <person name="Zou P."/>
            <person name="Chen C."/>
            <person name="Chang X."/>
            <person name="Wang W."/>
            <person name="Lv Y."/>
            <person name="Sun Y."/>
            <person name="Ma L."/>
            <person name="Shen B."/>
            <person name="Zhu C."/>
        </authorList>
    </citation>
    <scope>NUCLEOTIDE SEQUENCE [LARGE SCALE GENOMIC DNA]</scope>
</reference>
<feature type="region of interest" description="Disordered" evidence="1">
    <location>
        <begin position="1060"/>
        <end position="1081"/>
    </location>
</feature>
<dbReference type="AlphaFoldDB" id="A0A084VLQ8"/>
<dbReference type="OMA" id="FTNKAFP"/>
<reference evidence="3" key="2">
    <citation type="submission" date="2020-05" db="UniProtKB">
        <authorList>
            <consortium name="EnsemblMetazoa"/>
        </authorList>
    </citation>
    <scope>IDENTIFICATION</scope>
</reference>
<feature type="region of interest" description="Disordered" evidence="1">
    <location>
        <begin position="354"/>
        <end position="404"/>
    </location>
</feature>
<keyword evidence="4" id="KW-1185">Reference proteome</keyword>
<evidence type="ECO:0000313" key="4">
    <source>
        <dbReference type="Proteomes" id="UP000030765"/>
    </source>
</evidence>
<dbReference type="EnsemblMetazoa" id="ASIC006219-RA">
    <property type="protein sequence ID" value="ASIC006219-PA"/>
    <property type="gene ID" value="ASIC006219"/>
</dbReference>
<sequence>MSHFVPSFAGGAQQFASGQGSTNCSIEEETSTRGLLLVTDKCNAFLLVFLSQMSRPGHCVVLVACCLQLLTIGFHTVDGSVVASANDRDTRQHRAQRRAPDGDAVAEDRTNAIDQPLDNALQLKYYDVVAVDLVQSLSDAPNGGSLVAAGAGEGKQAPPAGETSAAPAMPTAKSESAKTLADQVAEGKYGLIHRELFQRRPQRLGVLNYRRNEEVPLDDERNYGGLRPDEIWLAEDHLLVLKGGSISFGSNRSAGGVGGGGSAGGDTGPWQPIDDYRAPERQVQIPANPAVPPPFPVQLREDGPIEFIRGDQVPAFNPFTNESAFLFTNKAFPVIRPEDLGGQNILARPAAHNATGQHHNGLQYPPPVNPPPLSDNRTYSNPFLKLPPPGPPLGPPLGRPPLGSLDDVPDNRTVGGVVPPFNGPPPDEDDPSLYYPPPYTFEYRGNYTNPVPPGPLVPGIILPPPPNFFILKPANASEPKRGNATAMKPTKAAGHQQQHRPTTSKATTTTTSTSPPPPPQSYPTSVKSAAKPIAPSRVEIQKAVLKTFVPVLEVYGTPAKGAGPATTTTPSVILNTSGKRQRVKPTVASSIGPSTHPTATPLLTPSTKLHKIPAETPARPAKPSAPPSSSQPIYAEYFNIKTSTVGPPAVWSSGDALSPPLQLSQPQLPRTYLPVAVVGKGGRTEAVGQVPPARHHNPEFLSTTYGYSPIEQFHREVQTIRQTLQLYEKANKLSKPGRTSKAHPAPVPAGPLQYHEPSAPTLSANLSLTYGGNDVYRTLFPEEVAPPAGGGYKGYTNVHTQPSFTSNPYEPTYVYRQPSANGHELPQSYYVTTGDEVPFQASFGRHTYSQQTPYAHQDIPVQHRQQQQHQQQQQQHFHHQHQQQQEQHHQQQQHQAYYQPQPQALPKYPSLPPHQTELSYIAPVILNNGASGYNRRPDFDGLSTTTSAGATSTSTTTTKSYLILDHRHVQGTPTHRLRPDRQRPQALADLPYFYRSSSLGYENGDGPGGGGTGEQPVPGQRNRYLDSDILVNYKHPLPVLNPDSEFLPYHHRLKVRKRQNVRGAGEHKPRQYFGQPLYNHR</sequence>
<dbReference type="EMBL" id="ATLV01014545">
    <property type="status" value="NOT_ANNOTATED_CDS"/>
    <property type="molecule type" value="Genomic_DNA"/>
</dbReference>
<dbReference type="VEuPathDB" id="VectorBase:ASIS005403"/>
<dbReference type="Proteomes" id="UP000030765">
    <property type="component" value="Unassembled WGS sequence"/>
</dbReference>
<accession>A0A084VLQ8</accession>
<evidence type="ECO:0000256" key="1">
    <source>
        <dbReference type="SAM" id="MobiDB-lite"/>
    </source>
</evidence>
<name>A0A084VLQ8_ANOSI</name>
<dbReference type="OrthoDB" id="6363232at2759"/>
<feature type="region of interest" description="Disordered" evidence="1">
    <location>
        <begin position="472"/>
        <end position="528"/>
    </location>
</feature>
<feature type="region of interest" description="Disordered" evidence="1">
    <location>
        <begin position="860"/>
        <end position="897"/>
    </location>
</feature>
<organism evidence="2">
    <name type="scientific">Anopheles sinensis</name>
    <name type="common">Mosquito</name>
    <dbReference type="NCBI Taxonomy" id="74873"/>
    <lineage>
        <taxon>Eukaryota</taxon>
        <taxon>Metazoa</taxon>
        <taxon>Ecdysozoa</taxon>
        <taxon>Arthropoda</taxon>
        <taxon>Hexapoda</taxon>
        <taxon>Insecta</taxon>
        <taxon>Pterygota</taxon>
        <taxon>Neoptera</taxon>
        <taxon>Endopterygota</taxon>
        <taxon>Diptera</taxon>
        <taxon>Nematocera</taxon>
        <taxon>Culicoidea</taxon>
        <taxon>Culicidae</taxon>
        <taxon>Anophelinae</taxon>
        <taxon>Anopheles</taxon>
    </lineage>
</organism>
<protein>
    <submittedName>
        <fullName evidence="2">AGAP013258-PA-like protein</fullName>
    </submittedName>
</protein>
<dbReference type="EMBL" id="KE524974">
    <property type="protein sequence ID" value="KFB38902.1"/>
    <property type="molecule type" value="Genomic_DNA"/>
</dbReference>
<feature type="compositionally biased region" description="Polar residues" evidence="1">
    <location>
        <begin position="587"/>
        <end position="605"/>
    </location>
</feature>
<feature type="region of interest" description="Disordered" evidence="1">
    <location>
        <begin position="577"/>
        <end position="605"/>
    </location>
</feature>
<gene>
    <name evidence="2" type="ORF">ZHAS_00006219</name>
</gene>
<feature type="region of interest" description="Disordered" evidence="1">
    <location>
        <begin position="86"/>
        <end position="105"/>
    </location>
</feature>
<feature type="compositionally biased region" description="Pro residues" evidence="1">
    <location>
        <begin position="364"/>
        <end position="373"/>
    </location>
</feature>
<feature type="compositionally biased region" description="Pro residues" evidence="1">
    <location>
        <begin position="385"/>
        <end position="399"/>
    </location>
</feature>
<dbReference type="VEuPathDB" id="VectorBase:ASIC006219"/>
<proteinExistence type="predicted"/>
<feature type="region of interest" description="Disordered" evidence="1">
    <location>
        <begin position="148"/>
        <end position="175"/>
    </location>
</feature>
<evidence type="ECO:0000313" key="2">
    <source>
        <dbReference type="EMBL" id="KFB38902.1"/>
    </source>
</evidence>
<evidence type="ECO:0000313" key="3">
    <source>
        <dbReference type="EnsemblMetazoa" id="ASIC006219-PA"/>
    </source>
</evidence>
<feature type="compositionally biased region" description="Gly residues" evidence="1">
    <location>
        <begin position="1003"/>
        <end position="1013"/>
    </location>
</feature>
<feature type="compositionally biased region" description="Low complexity" evidence="1">
    <location>
        <begin position="501"/>
        <end position="513"/>
    </location>
</feature>
<feature type="compositionally biased region" description="Low complexity" evidence="1">
    <location>
        <begin position="882"/>
        <end position="895"/>
    </location>
</feature>
<feature type="region of interest" description="Disordered" evidence="1">
    <location>
        <begin position="998"/>
        <end position="1021"/>
    </location>
</feature>
<feature type="compositionally biased region" description="Low complexity" evidence="1">
    <location>
        <begin position="862"/>
        <end position="875"/>
    </location>
</feature>